<keyword evidence="11" id="KW-1185">Reference proteome</keyword>
<evidence type="ECO:0000259" key="8">
    <source>
        <dbReference type="Pfam" id="PF02770"/>
    </source>
</evidence>
<dbReference type="PANTHER" id="PTHR43292">
    <property type="entry name" value="ACYL-COA DEHYDROGENASE"/>
    <property type="match status" value="1"/>
</dbReference>
<dbReference type="SUPFAM" id="SSF47203">
    <property type="entry name" value="Acyl-CoA dehydrogenase C-terminal domain-like"/>
    <property type="match status" value="1"/>
</dbReference>
<comment type="caution">
    <text evidence="10">The sequence shown here is derived from an EMBL/GenBank/DDBJ whole genome shotgun (WGS) entry which is preliminary data.</text>
</comment>
<feature type="domain" description="Acyl-CoA dehydrogenase/oxidase C-terminal" evidence="7">
    <location>
        <begin position="233"/>
        <end position="391"/>
    </location>
</feature>
<dbReference type="InterPro" id="IPR009075">
    <property type="entry name" value="AcylCo_DH/oxidase_C"/>
</dbReference>
<proteinExistence type="inferred from homology"/>
<gene>
    <name evidence="10" type="ORF">QO010_001469</name>
</gene>
<dbReference type="InterPro" id="IPR036250">
    <property type="entry name" value="AcylCo_DH-like_C"/>
</dbReference>
<evidence type="ECO:0000256" key="4">
    <source>
        <dbReference type="ARBA" id="ARBA00022827"/>
    </source>
</evidence>
<keyword evidence="3 6" id="KW-0285">Flavoprotein</keyword>
<comment type="similarity">
    <text evidence="2 6">Belongs to the acyl-CoA dehydrogenase family.</text>
</comment>
<dbReference type="Pfam" id="PF02771">
    <property type="entry name" value="Acyl-CoA_dh_N"/>
    <property type="match status" value="1"/>
</dbReference>
<dbReference type="RefSeq" id="WP_307347829.1">
    <property type="nucleotide sequence ID" value="NZ_JAUSVS010000002.1"/>
</dbReference>
<dbReference type="InterPro" id="IPR006091">
    <property type="entry name" value="Acyl-CoA_Oxase/DH_mid-dom"/>
</dbReference>
<dbReference type="GO" id="GO:0070991">
    <property type="term" value="F:medium-chain fatty acyl-CoA dehydrogenase activity"/>
    <property type="evidence" value="ECO:0007669"/>
    <property type="project" value="UniProtKB-EC"/>
</dbReference>
<name>A0ABU0INW3_9CAUL</name>
<evidence type="ECO:0000256" key="1">
    <source>
        <dbReference type="ARBA" id="ARBA00001974"/>
    </source>
</evidence>
<evidence type="ECO:0000256" key="6">
    <source>
        <dbReference type="RuleBase" id="RU362125"/>
    </source>
</evidence>
<accession>A0ABU0INW3</accession>
<dbReference type="SUPFAM" id="SSF56645">
    <property type="entry name" value="Acyl-CoA dehydrogenase NM domain-like"/>
    <property type="match status" value="1"/>
</dbReference>
<dbReference type="Pfam" id="PF02770">
    <property type="entry name" value="Acyl-CoA_dh_M"/>
    <property type="match status" value="1"/>
</dbReference>
<dbReference type="InterPro" id="IPR009100">
    <property type="entry name" value="AcylCoA_DH/oxidase_NM_dom_sf"/>
</dbReference>
<dbReference type="EMBL" id="JAUSVS010000002">
    <property type="protein sequence ID" value="MDQ0463698.1"/>
    <property type="molecule type" value="Genomic_DNA"/>
</dbReference>
<keyword evidence="5 6" id="KW-0560">Oxidoreductase</keyword>
<organism evidence="10 11">
    <name type="scientific">Caulobacter ginsengisoli</name>
    <dbReference type="NCBI Taxonomy" id="400775"/>
    <lineage>
        <taxon>Bacteria</taxon>
        <taxon>Pseudomonadati</taxon>
        <taxon>Pseudomonadota</taxon>
        <taxon>Alphaproteobacteria</taxon>
        <taxon>Caulobacterales</taxon>
        <taxon>Caulobacteraceae</taxon>
        <taxon>Caulobacter</taxon>
    </lineage>
</organism>
<dbReference type="PANTHER" id="PTHR43292:SF3">
    <property type="entry name" value="ACYL-COA DEHYDROGENASE FADE29"/>
    <property type="match status" value="1"/>
</dbReference>
<reference evidence="10 11" key="1">
    <citation type="submission" date="2023-07" db="EMBL/GenBank/DDBJ databases">
        <title>Genomic Encyclopedia of Type Strains, Phase IV (KMG-IV): sequencing the most valuable type-strain genomes for metagenomic binning, comparative biology and taxonomic classification.</title>
        <authorList>
            <person name="Goeker M."/>
        </authorList>
    </citation>
    <scope>NUCLEOTIDE SEQUENCE [LARGE SCALE GENOMIC DNA]</scope>
    <source>
        <strain evidence="10 11">DSM 18695</strain>
    </source>
</reference>
<evidence type="ECO:0000313" key="10">
    <source>
        <dbReference type="EMBL" id="MDQ0463698.1"/>
    </source>
</evidence>
<dbReference type="Gene3D" id="1.20.140.10">
    <property type="entry name" value="Butyryl-CoA Dehydrogenase, subunit A, domain 3"/>
    <property type="match status" value="1"/>
</dbReference>
<dbReference type="InterPro" id="IPR037069">
    <property type="entry name" value="AcylCoA_DH/ox_N_sf"/>
</dbReference>
<protein>
    <submittedName>
        <fullName evidence="10">Acyl-CoA dehydrogenase</fullName>
        <ecNumber evidence="10">1.3.8.7</ecNumber>
    </submittedName>
</protein>
<dbReference type="InterPro" id="IPR013786">
    <property type="entry name" value="AcylCoA_DH/ox_N"/>
</dbReference>
<evidence type="ECO:0000313" key="11">
    <source>
        <dbReference type="Proteomes" id="UP001228905"/>
    </source>
</evidence>
<evidence type="ECO:0000259" key="7">
    <source>
        <dbReference type="Pfam" id="PF00441"/>
    </source>
</evidence>
<feature type="domain" description="Acyl-CoA oxidase/dehydrogenase middle" evidence="8">
    <location>
        <begin position="127"/>
        <end position="221"/>
    </location>
</feature>
<dbReference type="Proteomes" id="UP001228905">
    <property type="component" value="Unassembled WGS sequence"/>
</dbReference>
<evidence type="ECO:0000259" key="9">
    <source>
        <dbReference type="Pfam" id="PF02771"/>
    </source>
</evidence>
<dbReference type="Pfam" id="PF00441">
    <property type="entry name" value="Acyl-CoA_dh_1"/>
    <property type="match status" value="1"/>
</dbReference>
<evidence type="ECO:0000256" key="2">
    <source>
        <dbReference type="ARBA" id="ARBA00009347"/>
    </source>
</evidence>
<evidence type="ECO:0000256" key="5">
    <source>
        <dbReference type="ARBA" id="ARBA00023002"/>
    </source>
</evidence>
<evidence type="ECO:0000256" key="3">
    <source>
        <dbReference type="ARBA" id="ARBA00022630"/>
    </source>
</evidence>
<keyword evidence="4 6" id="KW-0274">FAD</keyword>
<dbReference type="Gene3D" id="1.10.540.10">
    <property type="entry name" value="Acyl-CoA dehydrogenase/oxidase, N-terminal domain"/>
    <property type="match status" value="1"/>
</dbReference>
<comment type="cofactor">
    <cofactor evidence="1 6">
        <name>FAD</name>
        <dbReference type="ChEBI" id="CHEBI:57692"/>
    </cofactor>
</comment>
<dbReference type="InterPro" id="IPR046373">
    <property type="entry name" value="Acyl-CoA_Oxase/DH_mid-dom_sf"/>
</dbReference>
<sequence length="394" mass="43522">MNLDLTPEELAFQTEVRGFLEEALPPILREAGRRTTSVFTDKEWNLAWHRILYAKGWVAPSWPVEFGGTGWNEMQRYIWSAECARAGTPNLSPMGLRMVGPCIMRYGTPEQRAFFLPRILAGEDYWCQGYSEPGSGSDLASLQMRAERDGDHYVLNGSKIWTTHAHFANRMFCLVRTSTQGKPQQGITFLLLEMNTPGIEVKPIITIAGEHEVNQVFFDNVRVPVSGRLGEENDGWTVAKYLLEFERGGGSAGGLKVALGRLRAMAKAEGLLDDPTYRARLCEAEIAVQAIEMTEHRVMTALSAGKNPGPASSMLKTQGTEATQRIDELAIETGGAYSWVYQPEARAVGANIEPVGPDHTLVAMPRYLNNRAASIYGGSNEIQRGIMARLVLGL</sequence>
<dbReference type="Gene3D" id="2.40.110.10">
    <property type="entry name" value="Butyryl-CoA Dehydrogenase, subunit A, domain 2"/>
    <property type="match status" value="1"/>
</dbReference>
<feature type="domain" description="Acyl-CoA dehydrogenase/oxidase N-terminal" evidence="9">
    <location>
        <begin position="6"/>
        <end position="123"/>
    </location>
</feature>
<dbReference type="InterPro" id="IPR052161">
    <property type="entry name" value="Mycobact_Acyl-CoA_DH"/>
</dbReference>
<dbReference type="EC" id="1.3.8.7" evidence="10"/>